<comment type="caution">
    <text evidence="1">The sequence shown here is derived from an EMBL/GenBank/DDBJ whole genome shotgun (WGS) entry which is preliminary data.</text>
</comment>
<evidence type="ECO:0000313" key="2">
    <source>
        <dbReference type="Proteomes" id="UP000549250"/>
    </source>
</evidence>
<dbReference type="EMBL" id="JACHXI010000019">
    <property type="protein sequence ID" value="MBB3104765.1"/>
    <property type="molecule type" value="Genomic_DNA"/>
</dbReference>
<accession>A0A839T9Q6</accession>
<dbReference type="InterPro" id="IPR046154">
    <property type="entry name" value="DUF6156"/>
</dbReference>
<sequence>MNHDSCRYFVTYSGIKLPLKLTNELSEASLKNRNTFFRGYFDSQERVVKLEKIVYGELEMQHVYTYHENGTLQKAEITDSDDELVVLSFDENGQPV</sequence>
<proteinExistence type="predicted"/>
<gene>
    <name evidence="1" type="ORF">FHR87_003191</name>
</gene>
<organism evidence="1 2">
    <name type="scientific">Azomonas macrocytogenes</name>
    <name type="common">Azotobacter macrocytogenes</name>
    <dbReference type="NCBI Taxonomy" id="69962"/>
    <lineage>
        <taxon>Bacteria</taxon>
        <taxon>Pseudomonadati</taxon>
        <taxon>Pseudomonadota</taxon>
        <taxon>Gammaproteobacteria</taxon>
        <taxon>Pseudomonadales</taxon>
        <taxon>Pseudomonadaceae</taxon>
        <taxon>Azomonas</taxon>
    </lineage>
</organism>
<dbReference type="AlphaFoldDB" id="A0A839T9Q6"/>
<evidence type="ECO:0000313" key="1">
    <source>
        <dbReference type="EMBL" id="MBB3104765.1"/>
    </source>
</evidence>
<keyword evidence="2" id="KW-1185">Reference proteome</keyword>
<reference evidence="1 2" key="1">
    <citation type="submission" date="2020-08" db="EMBL/GenBank/DDBJ databases">
        <title>Genomic Encyclopedia of Type Strains, Phase III (KMG-III): the genomes of soil and plant-associated and newly described type strains.</title>
        <authorList>
            <person name="Whitman W."/>
        </authorList>
    </citation>
    <scope>NUCLEOTIDE SEQUENCE [LARGE SCALE GENOMIC DNA]</scope>
    <source>
        <strain evidence="1 2">CECT 4462</strain>
    </source>
</reference>
<name>A0A839T9Q6_AZOMA</name>
<dbReference type="RefSeq" id="WP_183167609.1">
    <property type="nucleotide sequence ID" value="NZ_JACHXI010000019.1"/>
</dbReference>
<dbReference type="Proteomes" id="UP000549250">
    <property type="component" value="Unassembled WGS sequence"/>
</dbReference>
<protein>
    <submittedName>
        <fullName evidence="1">Uncharacterized protein</fullName>
    </submittedName>
</protein>
<dbReference type="Pfam" id="PF19653">
    <property type="entry name" value="DUF6156"/>
    <property type="match status" value="1"/>
</dbReference>